<feature type="domain" description="N-acetyltransferase" evidence="3">
    <location>
        <begin position="10"/>
        <end position="175"/>
    </location>
</feature>
<name>A0A0E3S3F4_9EURY</name>
<dbReference type="InterPro" id="IPR016181">
    <property type="entry name" value="Acyl_CoA_acyltransferase"/>
</dbReference>
<proteinExistence type="predicted"/>
<dbReference type="EMBL" id="CP009515">
    <property type="protein sequence ID" value="AKB73637.1"/>
    <property type="molecule type" value="Genomic_DNA"/>
</dbReference>
<dbReference type="KEGG" id="mls:MSLAZ_0376"/>
<evidence type="ECO:0000256" key="2">
    <source>
        <dbReference type="ARBA" id="ARBA00023315"/>
    </source>
</evidence>
<protein>
    <submittedName>
        <fullName evidence="4">Phosphinothricin acetyltransferase</fullName>
    </submittedName>
</protein>
<dbReference type="STRING" id="1434111.MSLAZ_0376"/>
<dbReference type="HOGENOM" id="CLU_013985_4_4_2"/>
<reference evidence="4 5" key="1">
    <citation type="submission" date="2014-07" db="EMBL/GenBank/DDBJ databases">
        <title>Methanogenic archaea and the global carbon cycle.</title>
        <authorList>
            <person name="Henriksen J.R."/>
            <person name="Luke J."/>
            <person name="Reinhart S."/>
            <person name="Benedict M.N."/>
            <person name="Youngblut N.D."/>
            <person name="Metcalf M.E."/>
            <person name="Whitaker R.J."/>
            <person name="Metcalf W.W."/>
        </authorList>
    </citation>
    <scope>NUCLEOTIDE SEQUENCE [LARGE SCALE GENOMIC DNA]</scope>
    <source>
        <strain evidence="4 5">Z-7289</strain>
    </source>
</reference>
<dbReference type="GeneID" id="24805062"/>
<dbReference type="PROSITE" id="PS51186">
    <property type="entry name" value="GNAT"/>
    <property type="match status" value="1"/>
</dbReference>
<dbReference type="PANTHER" id="PTHR43072:SF23">
    <property type="entry name" value="UPF0039 PROTEIN C11D3.02C"/>
    <property type="match status" value="1"/>
</dbReference>
<dbReference type="OrthoDB" id="129730at2157"/>
<dbReference type="RefSeq" id="WP_048124476.1">
    <property type="nucleotide sequence ID" value="NZ_CP009515.1"/>
</dbReference>
<sequence length="179" mass="20845">MQGRKHSEKYLIREATTEDITGMLEVFNYYIENSFASYIEIPVGPEFFQVIQSEKEQDENEHFPFYVIEEIGKIIGFGTLRPYFPFPNFRHTGVISYFILPGHTRKGLGSEMLDKLYTEASKKKMKSLLANVSSKNEASLNFHLKHGFIECGKFREVGTKFGKYFDIVWLQKFLDEGQE</sequence>
<accession>A0A0E3S3F4</accession>
<keyword evidence="5" id="KW-1185">Reference proteome</keyword>
<evidence type="ECO:0000259" key="3">
    <source>
        <dbReference type="PROSITE" id="PS51186"/>
    </source>
</evidence>
<evidence type="ECO:0000313" key="5">
    <source>
        <dbReference type="Proteomes" id="UP000033072"/>
    </source>
</evidence>
<organism evidence="4 5">
    <name type="scientific">Methanosarcina lacustris Z-7289</name>
    <dbReference type="NCBI Taxonomy" id="1434111"/>
    <lineage>
        <taxon>Archaea</taxon>
        <taxon>Methanobacteriati</taxon>
        <taxon>Methanobacteriota</taxon>
        <taxon>Stenosarchaea group</taxon>
        <taxon>Methanomicrobia</taxon>
        <taxon>Methanosarcinales</taxon>
        <taxon>Methanosarcinaceae</taxon>
        <taxon>Methanosarcina</taxon>
    </lineage>
</organism>
<dbReference type="PATRIC" id="fig|1434111.4.peg.476"/>
<keyword evidence="2" id="KW-0012">Acyltransferase</keyword>
<dbReference type="Pfam" id="PF00583">
    <property type="entry name" value="Acetyltransf_1"/>
    <property type="match status" value="1"/>
</dbReference>
<dbReference type="AlphaFoldDB" id="A0A0E3S3F4"/>
<evidence type="ECO:0000256" key="1">
    <source>
        <dbReference type="ARBA" id="ARBA00022679"/>
    </source>
</evidence>
<dbReference type="Proteomes" id="UP000033072">
    <property type="component" value="Chromosome"/>
</dbReference>
<dbReference type="PANTHER" id="PTHR43072">
    <property type="entry name" value="N-ACETYLTRANSFERASE"/>
    <property type="match status" value="1"/>
</dbReference>
<keyword evidence="1 4" id="KW-0808">Transferase</keyword>
<dbReference type="SUPFAM" id="SSF55729">
    <property type="entry name" value="Acyl-CoA N-acyltransferases (Nat)"/>
    <property type="match status" value="1"/>
</dbReference>
<gene>
    <name evidence="4" type="ORF">MSLAZ_0376</name>
</gene>
<evidence type="ECO:0000313" key="4">
    <source>
        <dbReference type="EMBL" id="AKB73637.1"/>
    </source>
</evidence>
<dbReference type="GO" id="GO:0016747">
    <property type="term" value="F:acyltransferase activity, transferring groups other than amino-acyl groups"/>
    <property type="evidence" value="ECO:0007669"/>
    <property type="project" value="InterPro"/>
</dbReference>
<dbReference type="InterPro" id="IPR000182">
    <property type="entry name" value="GNAT_dom"/>
</dbReference>
<dbReference type="CDD" id="cd04301">
    <property type="entry name" value="NAT_SF"/>
    <property type="match status" value="1"/>
</dbReference>
<dbReference type="Gene3D" id="3.40.630.30">
    <property type="match status" value="1"/>
</dbReference>